<proteinExistence type="predicted"/>
<evidence type="ECO:0000313" key="1">
    <source>
        <dbReference type="EMBL" id="QJA45289.1"/>
    </source>
</evidence>
<evidence type="ECO:0008006" key="2">
    <source>
        <dbReference type="Google" id="ProtNLM"/>
    </source>
</evidence>
<dbReference type="EMBL" id="MT143988">
    <property type="protein sequence ID" value="QJA45289.1"/>
    <property type="molecule type" value="Genomic_DNA"/>
</dbReference>
<sequence length="119" mass="13483">MKKKTLRFSTLAFLLFFLASCATLNIGLDSKTKQFLVVQKEVNVALRDYKVFLLAQTPEAQAKLHATYDAPIKLMSAALDAWQQVVEGITLEAGQMEEFLRIKNELILAGWKFFAKEVK</sequence>
<reference evidence="1" key="1">
    <citation type="submission" date="2020-03" db="EMBL/GenBank/DDBJ databases">
        <title>The deep terrestrial virosphere.</title>
        <authorList>
            <person name="Holmfeldt K."/>
            <person name="Nilsson E."/>
            <person name="Simone D."/>
            <person name="Lopez-Fernandez M."/>
            <person name="Wu X."/>
            <person name="de Brujin I."/>
            <person name="Lundin D."/>
            <person name="Andersson A."/>
            <person name="Bertilsson S."/>
            <person name="Dopson M."/>
        </authorList>
    </citation>
    <scope>NUCLEOTIDE SEQUENCE</scope>
    <source>
        <strain evidence="1">TM448A00204</strain>
    </source>
</reference>
<organism evidence="1">
    <name type="scientific">viral metagenome</name>
    <dbReference type="NCBI Taxonomy" id="1070528"/>
    <lineage>
        <taxon>unclassified sequences</taxon>
        <taxon>metagenomes</taxon>
        <taxon>organismal metagenomes</taxon>
    </lineage>
</organism>
<name>A0A6H1ZCV3_9ZZZZ</name>
<dbReference type="AlphaFoldDB" id="A0A6H1ZCV3"/>
<gene>
    <name evidence="1" type="ORF">TM448A00204_0034</name>
</gene>
<protein>
    <recommendedName>
        <fullName evidence="2">Lipoprotein</fullName>
    </recommendedName>
</protein>
<dbReference type="PROSITE" id="PS51257">
    <property type="entry name" value="PROKAR_LIPOPROTEIN"/>
    <property type="match status" value="1"/>
</dbReference>
<accession>A0A6H1ZCV3</accession>